<proteinExistence type="predicted"/>
<gene>
    <name evidence="2" type="ORF">KSB_43710</name>
</gene>
<keyword evidence="3" id="KW-1185">Reference proteome</keyword>
<dbReference type="EMBL" id="BNJG01000002">
    <property type="protein sequence ID" value="GHO55896.1"/>
    <property type="molecule type" value="Genomic_DNA"/>
</dbReference>
<dbReference type="RefSeq" id="WP_201372520.1">
    <property type="nucleotide sequence ID" value="NZ_BNJG01000002.1"/>
</dbReference>
<protein>
    <submittedName>
        <fullName evidence="2">Uncharacterized protein</fullName>
    </submittedName>
</protein>
<feature type="region of interest" description="Disordered" evidence="1">
    <location>
        <begin position="1"/>
        <end position="20"/>
    </location>
</feature>
<dbReference type="Proteomes" id="UP000654345">
    <property type="component" value="Unassembled WGS sequence"/>
</dbReference>
<accession>A0ABQ3USY8</accession>
<evidence type="ECO:0000313" key="2">
    <source>
        <dbReference type="EMBL" id="GHO55896.1"/>
    </source>
</evidence>
<comment type="caution">
    <text evidence="2">The sequence shown here is derived from an EMBL/GenBank/DDBJ whole genome shotgun (WGS) entry which is preliminary data.</text>
</comment>
<organism evidence="2 3">
    <name type="scientific">Ktedonobacter robiniae</name>
    <dbReference type="NCBI Taxonomy" id="2778365"/>
    <lineage>
        <taxon>Bacteria</taxon>
        <taxon>Bacillati</taxon>
        <taxon>Chloroflexota</taxon>
        <taxon>Ktedonobacteria</taxon>
        <taxon>Ktedonobacterales</taxon>
        <taxon>Ktedonobacteraceae</taxon>
        <taxon>Ktedonobacter</taxon>
    </lineage>
</organism>
<reference evidence="2 3" key="1">
    <citation type="journal article" date="2021" name="Int. J. Syst. Evol. Microbiol.">
        <title>Reticulibacter mediterranei gen. nov., sp. nov., within the new family Reticulibacteraceae fam. nov., and Ktedonospora formicarum gen. nov., sp. nov., Ktedonobacter robiniae sp. nov., Dictyobacter formicarum sp. nov. and Dictyobacter arantiisoli sp. nov., belonging to the class Ktedonobacteria.</title>
        <authorList>
            <person name="Yabe S."/>
            <person name="Zheng Y."/>
            <person name="Wang C.M."/>
            <person name="Sakai Y."/>
            <person name="Abe K."/>
            <person name="Yokota A."/>
            <person name="Donadio S."/>
            <person name="Cavaletti L."/>
            <person name="Monciardini P."/>
        </authorList>
    </citation>
    <scope>NUCLEOTIDE SEQUENCE [LARGE SCALE GENOMIC DNA]</scope>
    <source>
        <strain evidence="2 3">SOSP1-30</strain>
    </source>
</reference>
<evidence type="ECO:0000256" key="1">
    <source>
        <dbReference type="SAM" id="MobiDB-lite"/>
    </source>
</evidence>
<sequence length="416" mass="45627">MMHIVSHSIHPQETSPRSQGEQQWLPLSHVLLENVLTQREAPLETVALHCLPPLQEEEALLLRFWHQGRPTLTNIVTTPLGRVGNILLPIAISHADDDEQRQKLIQQACQAVAIARSCGARSVSLSTPLASVTHEGQLIQEYQVLRADDRPRLTTADATTSAAALLTLEWILARVARDLRRKQIVAVGSDPLASTFLRLLLVTLPHPASVILCSQPGQQAQIERLVRELRASGFEGEILLIDTLQEGESAPDAVYEATLLLGTGSFLEQLNIDRIRAGTIVFRFSGLSPLVAEPLLARVRAHEDILVPLVDELTFPTAVQAHRGVEKGSMLDLLLQAEERWGGRTPYQIKSSLLAGLAVATLDVPPALGWVDTKTAQSHYLALRRAGARGIAPHLGVQDAPSACLMEFRARFRNRV</sequence>
<name>A0ABQ3USY8_9CHLR</name>
<evidence type="ECO:0000313" key="3">
    <source>
        <dbReference type="Proteomes" id="UP000654345"/>
    </source>
</evidence>
<feature type="compositionally biased region" description="Polar residues" evidence="1">
    <location>
        <begin position="9"/>
        <end position="20"/>
    </location>
</feature>